<keyword evidence="3" id="KW-0964">Secreted</keyword>
<dbReference type="InterPro" id="IPR054577">
    <property type="entry name" value="OBP47-like_dom"/>
</dbReference>
<evidence type="ECO:0000256" key="3">
    <source>
        <dbReference type="ARBA" id="ARBA00022525"/>
    </source>
</evidence>
<dbReference type="FunCoup" id="B4J6X3">
    <property type="interactions" value="17"/>
</dbReference>
<evidence type="ECO:0000256" key="1">
    <source>
        <dbReference type="ARBA" id="ARBA00004613"/>
    </source>
</evidence>
<dbReference type="PANTHER" id="PTHR21066:SF15">
    <property type="entry name" value="GH25962P-RELATED"/>
    <property type="match status" value="1"/>
</dbReference>
<dbReference type="Gene3D" id="1.10.238.270">
    <property type="match status" value="1"/>
</dbReference>
<protein>
    <submittedName>
        <fullName evidence="6">GH20112</fullName>
    </submittedName>
</protein>
<dbReference type="PANTHER" id="PTHR21066">
    <property type="entry name" value="ODORANT-BINDING PROTEIN 59A-RELATED"/>
    <property type="match status" value="1"/>
</dbReference>
<evidence type="ECO:0000313" key="7">
    <source>
        <dbReference type="Proteomes" id="UP000001070"/>
    </source>
</evidence>
<dbReference type="EMBL" id="CH916367">
    <property type="protein sequence ID" value="EDW02054.1"/>
    <property type="molecule type" value="Genomic_DNA"/>
</dbReference>
<gene>
    <name evidence="6" type="primary">Dgri\GH20112</name>
    <name evidence="6" type="ORF">Dgri_GH20112</name>
    <name evidence="6" type="ORF">GH20112</name>
</gene>
<evidence type="ECO:0000259" key="5">
    <source>
        <dbReference type="Pfam" id="PF22651"/>
    </source>
</evidence>
<name>B4J6X3_DROGR</name>
<keyword evidence="7" id="KW-1185">Reference proteome</keyword>
<dbReference type="PhylomeDB" id="B4J6X3"/>
<comment type="subcellular location">
    <subcellularLocation>
        <location evidence="1">Secreted</location>
    </subcellularLocation>
</comment>
<organism evidence="7">
    <name type="scientific">Drosophila grimshawi</name>
    <name type="common">Hawaiian fruit fly</name>
    <name type="synonym">Idiomyia grimshawi</name>
    <dbReference type="NCBI Taxonomy" id="7222"/>
    <lineage>
        <taxon>Eukaryota</taxon>
        <taxon>Metazoa</taxon>
        <taxon>Ecdysozoa</taxon>
        <taxon>Arthropoda</taxon>
        <taxon>Hexapoda</taxon>
        <taxon>Insecta</taxon>
        <taxon>Pterygota</taxon>
        <taxon>Neoptera</taxon>
        <taxon>Endopterygota</taxon>
        <taxon>Diptera</taxon>
        <taxon>Brachycera</taxon>
        <taxon>Muscomorpha</taxon>
        <taxon>Ephydroidea</taxon>
        <taxon>Drosophilidae</taxon>
        <taxon>Drosophila</taxon>
        <taxon>Hawaiian Drosophila</taxon>
    </lineage>
</organism>
<sequence>MFLKWCQLLYGLLLLELVLANPELDEDCELRAADTMHDFCCDLHDETPQFSACQLEWGDKFDHDTEENEQIYMFCTAECTYNSTKFLAADRKSLNLRRIRFHLEHDLADAEDEELLYQTYVKCDKHALDQLGHNGVKAVAKRLAPHGCHPYPGLVLECVANEMILNCPPKRFHKTAQCRVTRDYLRQCMQFLKHT</sequence>
<dbReference type="AlphaFoldDB" id="B4J6X3"/>
<dbReference type="InParanoid" id="B4J6X3"/>
<keyword evidence="4" id="KW-0732">Signal</keyword>
<evidence type="ECO:0000256" key="4">
    <source>
        <dbReference type="SAM" id="SignalP"/>
    </source>
</evidence>
<dbReference type="GO" id="GO:0005576">
    <property type="term" value="C:extracellular region"/>
    <property type="evidence" value="ECO:0007669"/>
    <property type="project" value="UniProtKB-SubCell"/>
</dbReference>
<dbReference type="GeneID" id="6560085"/>
<proteinExistence type="inferred from homology"/>
<dbReference type="HOGENOM" id="CLU_1379452_0_0_1"/>
<comment type="similarity">
    <text evidence="2">Belongs to the PBP/GOBP family.</text>
</comment>
<feature type="domain" description="OBP47-like" evidence="5">
    <location>
        <begin position="50"/>
        <end position="184"/>
    </location>
</feature>
<dbReference type="OMA" id="NEMILHC"/>
<dbReference type="KEGG" id="dgr:6560085"/>
<dbReference type="CTD" id="36088"/>
<accession>B4J6X3</accession>
<dbReference type="Pfam" id="PF22651">
    <property type="entry name" value="OBP47_like"/>
    <property type="match status" value="1"/>
</dbReference>
<dbReference type="eggNOG" id="ENOG502TB8C">
    <property type="taxonomic scope" value="Eukaryota"/>
</dbReference>
<evidence type="ECO:0000313" key="6">
    <source>
        <dbReference type="EMBL" id="EDW02054.1"/>
    </source>
</evidence>
<dbReference type="Proteomes" id="UP000001070">
    <property type="component" value="Unassembled WGS sequence"/>
</dbReference>
<reference evidence="6 7" key="1">
    <citation type="journal article" date="2007" name="Nature">
        <title>Evolution of genes and genomes on the Drosophila phylogeny.</title>
        <authorList>
            <consortium name="Drosophila 12 Genomes Consortium"/>
            <person name="Clark A.G."/>
            <person name="Eisen M.B."/>
            <person name="Smith D.R."/>
            <person name="Bergman C.M."/>
            <person name="Oliver B."/>
            <person name="Markow T.A."/>
            <person name="Kaufman T.C."/>
            <person name="Kellis M."/>
            <person name="Gelbart W."/>
            <person name="Iyer V.N."/>
            <person name="Pollard D.A."/>
            <person name="Sackton T.B."/>
            <person name="Larracuente A.M."/>
            <person name="Singh N.D."/>
            <person name="Abad J.P."/>
            <person name="Abt D.N."/>
            <person name="Adryan B."/>
            <person name="Aguade M."/>
            <person name="Akashi H."/>
            <person name="Anderson W.W."/>
            <person name="Aquadro C.F."/>
            <person name="Ardell D.H."/>
            <person name="Arguello R."/>
            <person name="Artieri C.G."/>
            <person name="Barbash D.A."/>
            <person name="Barker D."/>
            <person name="Barsanti P."/>
            <person name="Batterham P."/>
            <person name="Batzoglou S."/>
            <person name="Begun D."/>
            <person name="Bhutkar A."/>
            <person name="Blanco E."/>
            <person name="Bosak S.A."/>
            <person name="Bradley R.K."/>
            <person name="Brand A.D."/>
            <person name="Brent M.R."/>
            <person name="Brooks A.N."/>
            <person name="Brown R.H."/>
            <person name="Butlin R.K."/>
            <person name="Caggese C."/>
            <person name="Calvi B.R."/>
            <person name="Bernardo de Carvalho A."/>
            <person name="Caspi A."/>
            <person name="Castrezana S."/>
            <person name="Celniker S.E."/>
            <person name="Chang J.L."/>
            <person name="Chapple C."/>
            <person name="Chatterji S."/>
            <person name="Chinwalla A."/>
            <person name="Civetta A."/>
            <person name="Clifton S.W."/>
            <person name="Comeron J.M."/>
            <person name="Costello J.C."/>
            <person name="Coyne J.A."/>
            <person name="Daub J."/>
            <person name="David R.G."/>
            <person name="Delcher A.L."/>
            <person name="Delehaunty K."/>
            <person name="Do C.B."/>
            <person name="Ebling H."/>
            <person name="Edwards K."/>
            <person name="Eickbush T."/>
            <person name="Evans J.D."/>
            <person name="Filipski A."/>
            <person name="Findeiss S."/>
            <person name="Freyhult E."/>
            <person name="Fulton L."/>
            <person name="Fulton R."/>
            <person name="Garcia A.C."/>
            <person name="Gardiner A."/>
            <person name="Garfield D.A."/>
            <person name="Garvin B.E."/>
            <person name="Gibson G."/>
            <person name="Gilbert D."/>
            <person name="Gnerre S."/>
            <person name="Godfrey J."/>
            <person name="Good R."/>
            <person name="Gotea V."/>
            <person name="Gravely B."/>
            <person name="Greenberg A.J."/>
            <person name="Griffiths-Jones S."/>
            <person name="Gross S."/>
            <person name="Guigo R."/>
            <person name="Gustafson E.A."/>
            <person name="Haerty W."/>
            <person name="Hahn M.W."/>
            <person name="Halligan D.L."/>
            <person name="Halpern A.L."/>
            <person name="Halter G.M."/>
            <person name="Han M.V."/>
            <person name="Heger A."/>
            <person name="Hillier L."/>
            <person name="Hinrichs A.S."/>
            <person name="Holmes I."/>
            <person name="Hoskins R.A."/>
            <person name="Hubisz M.J."/>
            <person name="Hultmark D."/>
            <person name="Huntley M.A."/>
            <person name="Jaffe D.B."/>
            <person name="Jagadeeshan S."/>
            <person name="Jeck W.R."/>
            <person name="Johnson J."/>
            <person name="Jones C.D."/>
            <person name="Jordan W.C."/>
            <person name="Karpen G.H."/>
            <person name="Kataoka E."/>
            <person name="Keightley P.D."/>
            <person name="Kheradpour P."/>
            <person name="Kirkness E.F."/>
            <person name="Koerich L.B."/>
            <person name="Kristiansen K."/>
            <person name="Kudrna D."/>
            <person name="Kulathinal R.J."/>
            <person name="Kumar S."/>
            <person name="Kwok R."/>
            <person name="Lander E."/>
            <person name="Langley C.H."/>
            <person name="Lapoint R."/>
            <person name="Lazzaro B.P."/>
            <person name="Lee S.J."/>
            <person name="Levesque L."/>
            <person name="Li R."/>
            <person name="Lin C.F."/>
            <person name="Lin M.F."/>
            <person name="Lindblad-Toh K."/>
            <person name="Llopart A."/>
            <person name="Long M."/>
            <person name="Low L."/>
            <person name="Lozovsky E."/>
            <person name="Lu J."/>
            <person name="Luo M."/>
            <person name="Machado C.A."/>
            <person name="Makalowski W."/>
            <person name="Marzo M."/>
            <person name="Matsuda M."/>
            <person name="Matzkin L."/>
            <person name="McAllister B."/>
            <person name="McBride C.S."/>
            <person name="McKernan B."/>
            <person name="McKernan K."/>
            <person name="Mendez-Lago M."/>
            <person name="Minx P."/>
            <person name="Mollenhauer M.U."/>
            <person name="Montooth K."/>
            <person name="Mount S.M."/>
            <person name="Mu X."/>
            <person name="Myers E."/>
            <person name="Negre B."/>
            <person name="Newfeld S."/>
            <person name="Nielsen R."/>
            <person name="Noor M.A."/>
            <person name="O'Grady P."/>
            <person name="Pachter L."/>
            <person name="Papaceit M."/>
            <person name="Parisi M.J."/>
            <person name="Parisi M."/>
            <person name="Parts L."/>
            <person name="Pedersen J.S."/>
            <person name="Pesole G."/>
            <person name="Phillippy A.M."/>
            <person name="Ponting C.P."/>
            <person name="Pop M."/>
            <person name="Porcelli D."/>
            <person name="Powell J.R."/>
            <person name="Prohaska S."/>
            <person name="Pruitt K."/>
            <person name="Puig M."/>
            <person name="Quesneville H."/>
            <person name="Ram K.R."/>
            <person name="Rand D."/>
            <person name="Rasmussen M.D."/>
            <person name="Reed L.K."/>
            <person name="Reenan R."/>
            <person name="Reily A."/>
            <person name="Remington K.A."/>
            <person name="Rieger T.T."/>
            <person name="Ritchie M.G."/>
            <person name="Robin C."/>
            <person name="Rogers Y.H."/>
            <person name="Rohde C."/>
            <person name="Rozas J."/>
            <person name="Rubenfield M.J."/>
            <person name="Ruiz A."/>
            <person name="Russo S."/>
            <person name="Salzberg S.L."/>
            <person name="Sanchez-Gracia A."/>
            <person name="Saranga D.J."/>
            <person name="Sato H."/>
            <person name="Schaeffer S.W."/>
            <person name="Schatz M.C."/>
            <person name="Schlenke T."/>
            <person name="Schwartz R."/>
            <person name="Segarra C."/>
            <person name="Singh R.S."/>
            <person name="Sirot L."/>
            <person name="Sirota M."/>
            <person name="Sisneros N.B."/>
            <person name="Smith C.D."/>
            <person name="Smith T.F."/>
            <person name="Spieth J."/>
            <person name="Stage D.E."/>
            <person name="Stark A."/>
            <person name="Stephan W."/>
            <person name="Strausberg R.L."/>
            <person name="Strempel S."/>
            <person name="Sturgill D."/>
            <person name="Sutton G."/>
            <person name="Sutton G.G."/>
            <person name="Tao W."/>
            <person name="Teichmann S."/>
            <person name="Tobari Y.N."/>
            <person name="Tomimura Y."/>
            <person name="Tsolas J.M."/>
            <person name="Valente V.L."/>
            <person name="Venter E."/>
            <person name="Venter J.C."/>
            <person name="Vicario S."/>
            <person name="Vieira F.G."/>
            <person name="Vilella A.J."/>
            <person name="Villasante A."/>
            <person name="Walenz B."/>
            <person name="Wang J."/>
            <person name="Wasserman M."/>
            <person name="Watts T."/>
            <person name="Wilson D."/>
            <person name="Wilson R.K."/>
            <person name="Wing R.A."/>
            <person name="Wolfner M.F."/>
            <person name="Wong A."/>
            <person name="Wong G.K."/>
            <person name="Wu C.I."/>
            <person name="Wu G."/>
            <person name="Yamamoto D."/>
            <person name="Yang H.P."/>
            <person name="Yang S.P."/>
            <person name="Yorke J.A."/>
            <person name="Yoshida K."/>
            <person name="Zdobnov E."/>
            <person name="Zhang P."/>
            <person name="Zhang Y."/>
            <person name="Zimin A.V."/>
            <person name="Baldwin J."/>
            <person name="Abdouelleil A."/>
            <person name="Abdulkadir J."/>
            <person name="Abebe A."/>
            <person name="Abera B."/>
            <person name="Abreu J."/>
            <person name="Acer S.C."/>
            <person name="Aftuck L."/>
            <person name="Alexander A."/>
            <person name="An P."/>
            <person name="Anderson E."/>
            <person name="Anderson S."/>
            <person name="Arachi H."/>
            <person name="Azer M."/>
            <person name="Bachantsang P."/>
            <person name="Barry A."/>
            <person name="Bayul T."/>
            <person name="Berlin A."/>
            <person name="Bessette D."/>
            <person name="Bloom T."/>
            <person name="Blye J."/>
            <person name="Boguslavskiy L."/>
            <person name="Bonnet C."/>
            <person name="Boukhgalter B."/>
            <person name="Bourzgui I."/>
            <person name="Brown A."/>
            <person name="Cahill P."/>
            <person name="Channer S."/>
            <person name="Cheshatsang Y."/>
            <person name="Chuda L."/>
            <person name="Citroen M."/>
            <person name="Collymore A."/>
            <person name="Cooke P."/>
            <person name="Costello M."/>
            <person name="D'Aco K."/>
            <person name="Daza R."/>
            <person name="De Haan G."/>
            <person name="DeGray S."/>
            <person name="DeMaso C."/>
            <person name="Dhargay N."/>
            <person name="Dooley K."/>
            <person name="Dooley E."/>
            <person name="Doricent M."/>
            <person name="Dorje P."/>
            <person name="Dorjee K."/>
            <person name="Dupes A."/>
            <person name="Elong R."/>
            <person name="Falk J."/>
            <person name="Farina A."/>
            <person name="Faro S."/>
            <person name="Ferguson D."/>
            <person name="Fisher S."/>
            <person name="Foley C.D."/>
            <person name="Franke A."/>
            <person name="Friedrich D."/>
            <person name="Gadbois L."/>
            <person name="Gearin G."/>
            <person name="Gearin C.R."/>
            <person name="Giannoukos G."/>
            <person name="Goode T."/>
            <person name="Graham J."/>
            <person name="Grandbois E."/>
            <person name="Grewal S."/>
            <person name="Gyaltsen K."/>
            <person name="Hafez N."/>
            <person name="Hagos B."/>
            <person name="Hall J."/>
            <person name="Henson C."/>
            <person name="Hollinger A."/>
            <person name="Honan T."/>
            <person name="Huard M.D."/>
            <person name="Hughes L."/>
            <person name="Hurhula B."/>
            <person name="Husby M.E."/>
            <person name="Kamat A."/>
            <person name="Kanga B."/>
            <person name="Kashin S."/>
            <person name="Khazanovich D."/>
            <person name="Kisner P."/>
            <person name="Lance K."/>
            <person name="Lara M."/>
            <person name="Lee W."/>
            <person name="Lennon N."/>
            <person name="Letendre F."/>
            <person name="LeVine R."/>
            <person name="Lipovsky A."/>
            <person name="Liu X."/>
            <person name="Liu J."/>
            <person name="Liu S."/>
            <person name="Lokyitsang T."/>
            <person name="Lokyitsang Y."/>
            <person name="Lubonja R."/>
            <person name="Lui A."/>
            <person name="MacDonald P."/>
            <person name="Magnisalis V."/>
            <person name="Maru K."/>
            <person name="Matthews C."/>
            <person name="McCusker W."/>
            <person name="McDonough S."/>
            <person name="Mehta T."/>
            <person name="Meldrim J."/>
            <person name="Meneus L."/>
            <person name="Mihai O."/>
            <person name="Mihalev A."/>
            <person name="Mihova T."/>
            <person name="Mittelman R."/>
            <person name="Mlenga V."/>
            <person name="Montmayeur A."/>
            <person name="Mulrain L."/>
            <person name="Navidi A."/>
            <person name="Naylor J."/>
            <person name="Negash T."/>
            <person name="Nguyen T."/>
            <person name="Nguyen N."/>
            <person name="Nicol R."/>
            <person name="Norbu C."/>
            <person name="Norbu N."/>
            <person name="Novod N."/>
            <person name="O'Neill B."/>
            <person name="Osman S."/>
            <person name="Markiewicz E."/>
            <person name="Oyono O.L."/>
            <person name="Patti C."/>
            <person name="Phunkhang P."/>
            <person name="Pierre F."/>
            <person name="Priest M."/>
            <person name="Raghuraman S."/>
            <person name="Rege F."/>
            <person name="Reyes R."/>
            <person name="Rise C."/>
            <person name="Rogov P."/>
            <person name="Ross K."/>
            <person name="Ryan E."/>
            <person name="Settipalli S."/>
            <person name="Shea T."/>
            <person name="Sherpa N."/>
            <person name="Shi L."/>
            <person name="Shih D."/>
            <person name="Sparrow T."/>
            <person name="Spaulding J."/>
            <person name="Stalker J."/>
            <person name="Stange-Thomann N."/>
            <person name="Stavropoulos S."/>
            <person name="Stone C."/>
            <person name="Strader C."/>
            <person name="Tesfaye S."/>
            <person name="Thomson T."/>
            <person name="Thoulutsang Y."/>
            <person name="Thoulutsang D."/>
            <person name="Topham K."/>
            <person name="Topping I."/>
            <person name="Tsamla T."/>
            <person name="Vassiliev H."/>
            <person name="Vo A."/>
            <person name="Wangchuk T."/>
            <person name="Wangdi T."/>
            <person name="Weiand M."/>
            <person name="Wilkinson J."/>
            <person name="Wilson A."/>
            <person name="Yadav S."/>
            <person name="Young G."/>
            <person name="Yu Q."/>
            <person name="Zembek L."/>
            <person name="Zhong D."/>
            <person name="Zimmer A."/>
            <person name="Zwirko Z."/>
            <person name="Jaffe D.B."/>
            <person name="Alvarez P."/>
            <person name="Brockman W."/>
            <person name="Butler J."/>
            <person name="Chin C."/>
            <person name="Gnerre S."/>
            <person name="Grabherr M."/>
            <person name="Kleber M."/>
            <person name="Mauceli E."/>
            <person name="MacCallum I."/>
        </authorList>
    </citation>
    <scope>NUCLEOTIDE SEQUENCE [LARGE SCALE GENOMIC DNA]</scope>
    <source>
        <strain evidence="7">Tucson 15287-2541.00</strain>
    </source>
</reference>
<feature type="signal peptide" evidence="4">
    <location>
        <begin position="1"/>
        <end position="20"/>
    </location>
</feature>
<dbReference type="InterPro" id="IPR052295">
    <property type="entry name" value="Odorant-binding_protein"/>
</dbReference>
<evidence type="ECO:0000256" key="2">
    <source>
        <dbReference type="ARBA" id="ARBA00008098"/>
    </source>
</evidence>
<dbReference type="OrthoDB" id="7730192at2759"/>
<feature type="chain" id="PRO_5002811799" evidence="4">
    <location>
        <begin position="21"/>
        <end position="195"/>
    </location>
</feature>